<comment type="caution">
    <text evidence="1">The sequence shown here is derived from an EMBL/GenBank/DDBJ whole genome shotgun (WGS) entry which is preliminary data.</text>
</comment>
<name>A0A9W8ZXK0_9AGAR</name>
<dbReference type="AlphaFoldDB" id="A0A9W8ZXK0"/>
<proteinExistence type="predicted"/>
<gene>
    <name evidence="1" type="ORF">J3R30DRAFT_3235188</name>
</gene>
<dbReference type="EMBL" id="JAOTPV010000032">
    <property type="protein sequence ID" value="KAJ4469547.1"/>
    <property type="molecule type" value="Genomic_DNA"/>
</dbReference>
<keyword evidence="2" id="KW-1185">Reference proteome</keyword>
<accession>A0A9W8ZXK0</accession>
<evidence type="ECO:0000313" key="2">
    <source>
        <dbReference type="Proteomes" id="UP001150266"/>
    </source>
</evidence>
<reference evidence="1" key="1">
    <citation type="submission" date="2022-08" db="EMBL/GenBank/DDBJ databases">
        <title>A Global Phylogenomic Analysis of the Shiitake Genus Lentinula.</title>
        <authorList>
            <consortium name="DOE Joint Genome Institute"/>
            <person name="Sierra-Patev S."/>
            <person name="Min B."/>
            <person name="Naranjo-Ortiz M."/>
            <person name="Looney B."/>
            <person name="Konkel Z."/>
            <person name="Slot J.C."/>
            <person name="Sakamoto Y."/>
            <person name="Steenwyk J.L."/>
            <person name="Rokas A."/>
            <person name="Carro J."/>
            <person name="Camarero S."/>
            <person name="Ferreira P."/>
            <person name="Molpeceres G."/>
            <person name="Ruiz-Duenas F.J."/>
            <person name="Serrano A."/>
            <person name="Henrissat B."/>
            <person name="Drula E."/>
            <person name="Hughes K.W."/>
            <person name="Mata J.L."/>
            <person name="Ishikawa N.K."/>
            <person name="Vargas-Isla R."/>
            <person name="Ushijima S."/>
            <person name="Smith C.A."/>
            <person name="Ahrendt S."/>
            <person name="Andreopoulos W."/>
            <person name="He G."/>
            <person name="Labutti K."/>
            <person name="Lipzen A."/>
            <person name="Ng V."/>
            <person name="Riley R."/>
            <person name="Sandor L."/>
            <person name="Barry K."/>
            <person name="Martinez A.T."/>
            <person name="Xiao Y."/>
            <person name="Gibbons J.G."/>
            <person name="Terashima K."/>
            <person name="Grigoriev I.V."/>
            <person name="Hibbett D.S."/>
        </authorList>
    </citation>
    <scope>NUCLEOTIDE SEQUENCE</scope>
    <source>
        <strain evidence="1">JLM2183</strain>
    </source>
</reference>
<organism evidence="1 2">
    <name type="scientific">Lentinula aciculospora</name>
    <dbReference type="NCBI Taxonomy" id="153920"/>
    <lineage>
        <taxon>Eukaryota</taxon>
        <taxon>Fungi</taxon>
        <taxon>Dikarya</taxon>
        <taxon>Basidiomycota</taxon>
        <taxon>Agaricomycotina</taxon>
        <taxon>Agaricomycetes</taxon>
        <taxon>Agaricomycetidae</taxon>
        <taxon>Agaricales</taxon>
        <taxon>Marasmiineae</taxon>
        <taxon>Omphalotaceae</taxon>
        <taxon>Lentinula</taxon>
    </lineage>
</organism>
<protein>
    <submittedName>
        <fullName evidence="1">Uncharacterized protein</fullName>
    </submittedName>
</protein>
<feature type="non-terminal residue" evidence="1">
    <location>
        <position position="1"/>
    </location>
</feature>
<evidence type="ECO:0000313" key="1">
    <source>
        <dbReference type="EMBL" id="KAJ4469547.1"/>
    </source>
</evidence>
<dbReference type="Proteomes" id="UP001150266">
    <property type="component" value="Unassembled WGS sequence"/>
</dbReference>
<dbReference type="OrthoDB" id="3514511at2759"/>
<feature type="non-terminal residue" evidence="1">
    <location>
        <position position="76"/>
    </location>
</feature>
<sequence>LTITNNTSEDIYVSVTATGSDFQKGGSEDWYTLKAGKSDTWGSRGSWQVIRFTRSQTPGVLVETILGKSGSSVNIY</sequence>